<dbReference type="Gene3D" id="3.30.70.1430">
    <property type="entry name" value="Multidrug efflux transporter AcrB pore domain"/>
    <property type="match status" value="2"/>
</dbReference>
<feature type="transmembrane region" description="Helical" evidence="1">
    <location>
        <begin position="12"/>
        <end position="35"/>
    </location>
</feature>
<keyword evidence="1" id="KW-1133">Transmembrane helix</keyword>
<accession>F5Y6N4</accession>
<organism evidence="2 3">
    <name type="scientific">Leadbettera azotonutricia (strain ATCC BAA-888 / DSM 13862 / ZAS-9)</name>
    <name type="common">Treponema azotonutricium</name>
    <dbReference type="NCBI Taxonomy" id="545695"/>
    <lineage>
        <taxon>Bacteria</taxon>
        <taxon>Pseudomonadati</taxon>
        <taxon>Spirochaetota</taxon>
        <taxon>Spirochaetia</taxon>
        <taxon>Spirochaetales</taxon>
        <taxon>Breznakiellaceae</taxon>
        <taxon>Leadbettera</taxon>
    </lineage>
</organism>
<dbReference type="PANTHER" id="PTHR32063:SF0">
    <property type="entry name" value="SWARMING MOTILITY PROTEIN SWRC"/>
    <property type="match status" value="1"/>
</dbReference>
<protein>
    <submittedName>
        <fullName evidence="2">Putative AcrB family membrane transport protein</fullName>
    </submittedName>
</protein>
<feature type="transmembrane region" description="Helical" evidence="1">
    <location>
        <begin position="330"/>
        <end position="351"/>
    </location>
</feature>
<feature type="transmembrane region" description="Helical" evidence="1">
    <location>
        <begin position="516"/>
        <end position="535"/>
    </location>
</feature>
<dbReference type="AlphaFoldDB" id="F5Y6N4"/>
<reference evidence="2 3" key="2">
    <citation type="journal article" date="2011" name="ISME J.">
        <title>RNA-seq reveals cooperative metabolic interactions between two termite-gut spirochete species in co-culture.</title>
        <authorList>
            <person name="Rosenthal A.Z."/>
            <person name="Matson E.G."/>
            <person name="Eldar A."/>
            <person name="Leadbetter J.R."/>
        </authorList>
    </citation>
    <scope>NUCLEOTIDE SEQUENCE [LARGE SCALE GENOMIC DNA]</scope>
    <source>
        <strain evidence="3">ATCC BAA-888 / DSM 13862 / ZAS-9</strain>
    </source>
</reference>
<dbReference type="GO" id="GO:0005886">
    <property type="term" value="C:plasma membrane"/>
    <property type="evidence" value="ECO:0007669"/>
    <property type="project" value="TreeGrafter"/>
</dbReference>
<dbReference type="RefSeq" id="WP_015710758.1">
    <property type="nucleotide sequence ID" value="NC_015577.1"/>
</dbReference>
<feature type="transmembrane region" description="Helical" evidence="1">
    <location>
        <begin position="945"/>
        <end position="965"/>
    </location>
</feature>
<feature type="transmembrane region" description="Helical" evidence="1">
    <location>
        <begin position="904"/>
        <end position="924"/>
    </location>
</feature>
<dbReference type="SUPFAM" id="SSF82693">
    <property type="entry name" value="Multidrug efflux transporter AcrB pore domain, PN1, PN2, PC1 and PC2 subdomains"/>
    <property type="match status" value="2"/>
</dbReference>
<dbReference type="Gene3D" id="3.30.70.1440">
    <property type="entry name" value="Multidrug efflux transporter AcrB pore domain"/>
    <property type="match status" value="1"/>
</dbReference>
<name>F5Y6N4_LEAAZ</name>
<dbReference type="STRING" id="545695.TREAZ_1236"/>
<dbReference type="PRINTS" id="PR00702">
    <property type="entry name" value="ACRIFLAVINRP"/>
</dbReference>
<dbReference type="PANTHER" id="PTHR32063">
    <property type="match status" value="1"/>
</dbReference>
<dbReference type="InParanoid" id="F5Y6N4"/>
<feature type="transmembrane region" description="Helical" evidence="1">
    <location>
        <begin position="844"/>
        <end position="863"/>
    </location>
</feature>
<dbReference type="Gene3D" id="1.20.1640.10">
    <property type="entry name" value="Multidrug efflux transporter AcrB transmembrane domain"/>
    <property type="match status" value="2"/>
</dbReference>
<dbReference type="SUPFAM" id="SSF82866">
    <property type="entry name" value="Multidrug efflux transporter AcrB transmembrane domain"/>
    <property type="match status" value="2"/>
</dbReference>
<feature type="transmembrane region" description="Helical" evidence="1">
    <location>
        <begin position="388"/>
        <end position="409"/>
    </location>
</feature>
<sequence>MKTLIDLCVRRPVTMIMIMAAIFLGGIVSLFNLPLEKLPEIRLPRVTVEAVYPGMGAAELRNMVTIPLEDALSPVKGLETMKSVSRNGASLVSLGFRWGTDPASAAALVREAIDAVYPSLPEGVKKPTVTSGDPDEEPQAIIAIRSKDGDKVFARNLAEYELRARFRRLDGAGAVILAGGETEEIRIAFDQERLVSMGINGNELAELIAYETADIPGGNAREGDKELTVISSGRPKSMEELSTLVIPSGIGPLHLKDIAKTYRTQAPGKSLFIFNNEDATALEIYRRPGSDPIKLSRDIKKALEAASKDFSRDTELSLAYDLSSSILENVLNLIVSIILAVAIVALILAVFMNNLRSSVLSALAIPFSAASALILLNLGGHSLNSMSLGGMALGIGLVSDTSIIVLDLLDSNKEKLKRETIAALAASVSGSSLGGTVTTVIVFIPIIFLPGPLGALFGDLAISLIASVTMGWVYAQFFLPSFFLLFPVSKTGKSSIIKKPETLYLPFLKLAIQRPLPLIIGTILFSIFGFFLLFARPGEFIASDTVKEIEVTVEFPSGTMPKAASEKGILVSQVLSSLDNTIENFFGKMGAEDEDSGPRADPDYRDSRLLFRCFLCKGIAPDKALKEIDDAVSSINTIDTVITASYPEEKTAKILGLSSSFGMAIKGNGREDVIASAESAERILKNSAAQYLNVLTLRPSGTRPELRLIPNREAAAFLGVSNAKMASSVYAASEGIVTGIMELDGRTLDMRSAASPGWYSPEQIEKLPLVLHASGREIPNTVFLSALNKIERKEADVALARQDRSDVIYLDLLPAAGKENALRAFIKTLPLEISRADESVFEKYYFSLVLTVVLVVLLLYLALAAQFESFFLPLILMLAIPFSLVGAGPLLFICGSGLDSGSVLGLIVLFGLAVNNGIVLYEVGEEKTRLGLAPVQAVFKGALERFRPVLITTLTTIFALLPLIFSPGSSQRSMSAAMLGGITASALLSFFALPPIIISFLKKKNNADKLQEIDNG</sequence>
<feature type="transmembrane region" description="Helical" evidence="1">
    <location>
        <begin position="421"/>
        <end position="448"/>
    </location>
</feature>
<evidence type="ECO:0000313" key="3">
    <source>
        <dbReference type="Proteomes" id="UP000009222"/>
    </source>
</evidence>
<dbReference type="SUPFAM" id="SSF82714">
    <property type="entry name" value="Multidrug efflux transporter AcrB TolC docking domain, DN and DC subdomains"/>
    <property type="match status" value="2"/>
</dbReference>
<dbReference type="HOGENOM" id="CLU_002755_1_1_12"/>
<gene>
    <name evidence="2" type="ordered locus">TREAZ_1236</name>
</gene>
<dbReference type="InterPro" id="IPR001036">
    <property type="entry name" value="Acrflvin-R"/>
</dbReference>
<feature type="transmembrane region" description="Helical" evidence="1">
    <location>
        <begin position="460"/>
        <end position="486"/>
    </location>
</feature>
<dbReference type="OrthoDB" id="366306at2"/>
<dbReference type="Proteomes" id="UP000009222">
    <property type="component" value="Chromosome"/>
</dbReference>
<dbReference type="InterPro" id="IPR027463">
    <property type="entry name" value="AcrB_DN_DC_subdom"/>
</dbReference>
<dbReference type="EMBL" id="CP001841">
    <property type="protein sequence ID" value="AEF82952.1"/>
    <property type="molecule type" value="Genomic_DNA"/>
</dbReference>
<feature type="transmembrane region" description="Helical" evidence="1">
    <location>
        <begin position="977"/>
        <end position="1001"/>
    </location>
</feature>
<keyword evidence="3" id="KW-1185">Reference proteome</keyword>
<evidence type="ECO:0000256" key="1">
    <source>
        <dbReference type="SAM" id="Phobius"/>
    </source>
</evidence>
<feature type="transmembrane region" description="Helical" evidence="1">
    <location>
        <begin position="358"/>
        <end position="376"/>
    </location>
</feature>
<dbReference type="eggNOG" id="COG0841">
    <property type="taxonomic scope" value="Bacteria"/>
</dbReference>
<keyword evidence="1" id="KW-0812">Transmembrane</keyword>
<dbReference type="Gene3D" id="3.30.70.1320">
    <property type="entry name" value="Multidrug efflux transporter AcrB pore domain like"/>
    <property type="match status" value="1"/>
</dbReference>
<proteinExistence type="predicted"/>
<dbReference type="KEGG" id="taz:TREAZ_1236"/>
<dbReference type="GO" id="GO:0042910">
    <property type="term" value="F:xenobiotic transmembrane transporter activity"/>
    <property type="evidence" value="ECO:0007669"/>
    <property type="project" value="TreeGrafter"/>
</dbReference>
<keyword evidence="1" id="KW-0472">Membrane</keyword>
<dbReference type="Gene3D" id="3.30.2090.10">
    <property type="entry name" value="Multidrug efflux transporter AcrB TolC docking domain, DN and DC subdomains"/>
    <property type="match status" value="2"/>
</dbReference>
<evidence type="ECO:0000313" key="2">
    <source>
        <dbReference type="EMBL" id="AEF82952.1"/>
    </source>
</evidence>
<reference evidence="3" key="1">
    <citation type="submission" date="2009-12" db="EMBL/GenBank/DDBJ databases">
        <title>Complete sequence of Treponema azotonutricium strain ZAS-9.</title>
        <authorList>
            <person name="Tetu S.G."/>
            <person name="Matson E."/>
            <person name="Ren Q."/>
            <person name="Seshadri R."/>
            <person name="Elbourne L."/>
            <person name="Hassan K.A."/>
            <person name="Durkin A."/>
            <person name="Radune D."/>
            <person name="Mohamoud Y."/>
            <person name="Shay R."/>
            <person name="Jin S."/>
            <person name="Zhang X."/>
            <person name="Lucey K."/>
            <person name="Ballor N.R."/>
            <person name="Ottesen E."/>
            <person name="Rosenthal R."/>
            <person name="Allen A."/>
            <person name="Leadbetter J.R."/>
            <person name="Paulsen I.T."/>
        </authorList>
    </citation>
    <scope>NUCLEOTIDE SEQUENCE [LARGE SCALE GENOMIC DNA]</scope>
    <source>
        <strain evidence="3">ATCC BAA-888 / DSM 13862 / ZAS-9</strain>
    </source>
</reference>
<dbReference type="Pfam" id="PF00873">
    <property type="entry name" value="ACR_tran"/>
    <property type="match status" value="1"/>
</dbReference>
<feature type="transmembrane region" description="Helical" evidence="1">
    <location>
        <begin position="870"/>
        <end position="892"/>
    </location>
</feature>